<feature type="domain" description="Peptidase M12B" evidence="5">
    <location>
        <begin position="199"/>
        <end position="415"/>
    </location>
</feature>
<gene>
    <name evidence="6" type="ORF">HPULCUR_005708</name>
</gene>
<accession>A0ABP9XZU5</accession>
<dbReference type="InterPro" id="IPR036436">
    <property type="entry name" value="Disintegrin_dom_sf"/>
</dbReference>
<keyword evidence="3" id="KW-0812">Transmembrane</keyword>
<dbReference type="Gene3D" id="3.40.390.10">
    <property type="entry name" value="Collagenase (Catalytic Domain)"/>
    <property type="match status" value="1"/>
</dbReference>
<evidence type="ECO:0000259" key="5">
    <source>
        <dbReference type="PROSITE" id="PS50215"/>
    </source>
</evidence>
<feature type="region of interest" description="Disordered" evidence="2">
    <location>
        <begin position="663"/>
        <end position="718"/>
    </location>
</feature>
<feature type="transmembrane region" description="Helical" evidence="3">
    <location>
        <begin position="619"/>
        <end position="643"/>
    </location>
</feature>
<feature type="compositionally biased region" description="Low complexity" evidence="2">
    <location>
        <begin position="691"/>
        <end position="708"/>
    </location>
</feature>
<evidence type="ECO:0000313" key="6">
    <source>
        <dbReference type="EMBL" id="GAA5800282.1"/>
    </source>
</evidence>
<dbReference type="PANTHER" id="PTHR11905:SF159">
    <property type="entry name" value="ADAM METALLOPROTEASE"/>
    <property type="match status" value="1"/>
</dbReference>
<dbReference type="InterPro" id="IPR001590">
    <property type="entry name" value="Peptidase_M12B"/>
</dbReference>
<feature type="compositionally biased region" description="Polar residues" evidence="2">
    <location>
        <begin position="709"/>
        <end position="718"/>
    </location>
</feature>
<comment type="caution">
    <text evidence="6">The sequence shown here is derived from an EMBL/GenBank/DDBJ whole genome shotgun (WGS) entry which is preliminary data.</text>
</comment>
<evidence type="ECO:0000313" key="7">
    <source>
        <dbReference type="Proteomes" id="UP001476247"/>
    </source>
</evidence>
<dbReference type="Pfam" id="PF13688">
    <property type="entry name" value="Reprolysin_5"/>
    <property type="match status" value="1"/>
</dbReference>
<keyword evidence="1" id="KW-1015">Disulfide bond</keyword>
<proteinExistence type="predicted"/>
<keyword evidence="1" id="KW-0479">Metal-binding</keyword>
<comment type="caution">
    <text evidence="1">Lacks conserved residue(s) required for the propagation of feature annotation.</text>
</comment>
<dbReference type="Proteomes" id="UP001476247">
    <property type="component" value="Unassembled WGS sequence"/>
</dbReference>
<feature type="compositionally biased region" description="Basic and acidic residues" evidence="2">
    <location>
        <begin position="663"/>
        <end position="676"/>
    </location>
</feature>
<feature type="compositionally biased region" description="Polar residues" evidence="2">
    <location>
        <begin position="677"/>
        <end position="690"/>
    </location>
</feature>
<dbReference type="PROSITE" id="PS50214">
    <property type="entry name" value="DISINTEGRIN_2"/>
    <property type="match status" value="1"/>
</dbReference>
<dbReference type="InterPro" id="IPR024079">
    <property type="entry name" value="MetalloPept_cat_dom_sf"/>
</dbReference>
<keyword evidence="1" id="KW-0862">Zinc</keyword>
<feature type="disulfide bond" evidence="1">
    <location>
        <begin position="374"/>
        <end position="379"/>
    </location>
</feature>
<dbReference type="PANTHER" id="PTHR11905">
    <property type="entry name" value="ADAM A DISINTEGRIN AND METALLOPROTEASE DOMAIN"/>
    <property type="match status" value="1"/>
</dbReference>
<dbReference type="EMBL" id="BAABUJ010000015">
    <property type="protein sequence ID" value="GAA5800282.1"/>
    <property type="molecule type" value="Genomic_DNA"/>
</dbReference>
<evidence type="ECO:0000259" key="4">
    <source>
        <dbReference type="PROSITE" id="PS50214"/>
    </source>
</evidence>
<dbReference type="Gene3D" id="4.10.70.10">
    <property type="entry name" value="Disintegrin domain"/>
    <property type="match status" value="1"/>
</dbReference>
<feature type="domain" description="Disintegrin" evidence="4">
    <location>
        <begin position="439"/>
        <end position="524"/>
    </location>
</feature>
<feature type="binding site" evidence="1">
    <location>
        <position position="359"/>
    </location>
    <ligand>
        <name>Zn(2+)</name>
        <dbReference type="ChEBI" id="CHEBI:29105"/>
        <note>catalytic</note>
    </ligand>
</feature>
<evidence type="ECO:0000256" key="2">
    <source>
        <dbReference type="SAM" id="MobiDB-lite"/>
    </source>
</evidence>
<organism evidence="6 7">
    <name type="scientific">Helicostylum pulchrum</name>
    <dbReference type="NCBI Taxonomy" id="562976"/>
    <lineage>
        <taxon>Eukaryota</taxon>
        <taxon>Fungi</taxon>
        <taxon>Fungi incertae sedis</taxon>
        <taxon>Mucoromycota</taxon>
        <taxon>Mucoromycotina</taxon>
        <taxon>Mucoromycetes</taxon>
        <taxon>Mucorales</taxon>
        <taxon>Mucorineae</taxon>
        <taxon>Mucoraceae</taxon>
        <taxon>Helicostylum</taxon>
    </lineage>
</organism>
<reference evidence="6 7" key="1">
    <citation type="submission" date="2024-04" db="EMBL/GenBank/DDBJ databases">
        <title>genome sequences of Mucor flavus KT1a and Helicostylum pulchrum KT1b strains isolation_sourced from the surface of a dry-aged beef.</title>
        <authorList>
            <person name="Toyotome T."/>
            <person name="Hosono M."/>
            <person name="Torimaru M."/>
            <person name="Fukuda K."/>
            <person name="Mikami N."/>
        </authorList>
    </citation>
    <scope>NUCLEOTIDE SEQUENCE [LARGE SCALE GENOMIC DNA]</scope>
    <source>
        <strain evidence="6 7">KT1b</strain>
    </source>
</reference>
<evidence type="ECO:0000256" key="3">
    <source>
        <dbReference type="SAM" id="Phobius"/>
    </source>
</evidence>
<name>A0ABP9XZU5_9FUNG</name>
<dbReference type="PROSITE" id="PS50215">
    <property type="entry name" value="ADAM_MEPRO"/>
    <property type="match status" value="1"/>
</dbReference>
<sequence length="718" mass="78541">MYLAFNHPLYSIEPLPSLKYEIVPRSRHFYEKRGQSPSAVVLPKKIDSDDHLLITLQAYNTTFHLDLEPNIDLFHPTAEEHRHAPDFIGAYKGKVQSGGGWARFIIRYLDNQPVIEGGFRYENDLYHVKAAHQYNLVKRSTDPVAATNTPMVIYRDSDTLLTKRDATSHQCGFDNMMMPRVEQGGLLTKRFEQGCPITKKINYMGAAADCTYVQYYKSRDAARVQIINDFNMASAVFEDTFNVALGLINITIMDPTCPTNINPSTAWNRACNANYSLSDRLSDFSLWRSHMKDDGAGLWHLMTNCPTGVEVGLAWLKQLCTTSASTQKTKDGKLQYVSGAGVSAITRDEWKVVAHEIGHGFGAIHDCASDSCPCEGDACQCCPANEDSCPSEGFLMSPISNISAKHFSPCSIKTICSAFPTTGHCLSDPLDHARSIYELNVCGNGIMEAGEECDTGGIDSDCCDSKTCKLKEHAVCEDFNGSCCHKCQIQPTTHMCRPAATPCDISEHCTGHSASCPDDVYIPDGNTCDDGKRCASGQCTSRDAQCLSRGFVMNITESCRSNNEECKMLCNKPDGKCLLFSGNFIDGTPCGRGGSCVSGACSDGGTTASMRWVREHQHIMIPVCIVAFLLVCAGVFAMAWFGCCGRKGYKDRKQGDDRQNAIDEKVETQQDGKSPKPDSSITMVASTSANTLVTTSPVGTTSSGSRTVNNDNISKYKP</sequence>
<dbReference type="SUPFAM" id="SSF57552">
    <property type="entry name" value="Blood coagulation inhibitor (disintegrin)"/>
    <property type="match status" value="1"/>
</dbReference>
<protein>
    <submittedName>
        <fullName evidence="6">Uncharacterized protein</fullName>
    </submittedName>
</protein>
<dbReference type="SUPFAM" id="SSF55486">
    <property type="entry name" value="Metalloproteases ('zincins'), catalytic domain"/>
    <property type="match status" value="1"/>
</dbReference>
<dbReference type="Pfam" id="PF00200">
    <property type="entry name" value="Disintegrin"/>
    <property type="match status" value="1"/>
</dbReference>
<keyword evidence="7" id="KW-1185">Reference proteome</keyword>
<dbReference type="SMART" id="SM00050">
    <property type="entry name" value="DISIN"/>
    <property type="match status" value="1"/>
</dbReference>
<keyword evidence="3" id="KW-0472">Membrane</keyword>
<keyword evidence="3" id="KW-1133">Transmembrane helix</keyword>
<feature type="binding site" evidence="1">
    <location>
        <position position="365"/>
    </location>
    <ligand>
        <name>Zn(2+)</name>
        <dbReference type="ChEBI" id="CHEBI:29105"/>
        <note>catalytic</note>
    </ligand>
</feature>
<feature type="binding site" evidence="1">
    <location>
        <position position="355"/>
    </location>
    <ligand>
        <name>Zn(2+)</name>
        <dbReference type="ChEBI" id="CHEBI:29105"/>
        <note>catalytic</note>
    </ligand>
</feature>
<dbReference type="InterPro" id="IPR001762">
    <property type="entry name" value="Disintegrin_dom"/>
</dbReference>
<feature type="active site" evidence="1">
    <location>
        <position position="356"/>
    </location>
</feature>
<evidence type="ECO:0000256" key="1">
    <source>
        <dbReference type="PROSITE-ProRule" id="PRU00276"/>
    </source>
</evidence>